<name>A0A7U4DQH5_DESPD</name>
<feature type="region of interest" description="Disordered" evidence="1">
    <location>
        <begin position="175"/>
        <end position="198"/>
    </location>
</feature>
<reference evidence="2 3" key="1">
    <citation type="journal article" date="2011" name="Stand. Genomic Sci.">
        <title>Complete genome sequence of Desulfobulbus propionicus type strain (1pr3).</title>
        <authorList>
            <person name="Pagani I."/>
            <person name="Lapidus A."/>
            <person name="Nolan M."/>
            <person name="Lucas S."/>
            <person name="Hammon N."/>
            <person name="Deshpande S."/>
            <person name="Cheng J.F."/>
            <person name="Chertkov O."/>
            <person name="Davenport K."/>
            <person name="Tapia R."/>
            <person name="Han C."/>
            <person name="Goodwin L."/>
            <person name="Pitluck S."/>
            <person name="Liolios K."/>
            <person name="Mavromatis K."/>
            <person name="Ivanova N."/>
            <person name="Mikhailova N."/>
            <person name="Pati A."/>
            <person name="Chen A."/>
            <person name="Palaniappan K."/>
            <person name="Land M."/>
            <person name="Hauser L."/>
            <person name="Chang Y.J."/>
            <person name="Jeffries C.D."/>
            <person name="Detter J.C."/>
            <person name="Brambilla E."/>
            <person name="Kannan K.P."/>
            <person name="Djao O.D."/>
            <person name="Rohde M."/>
            <person name="Pukall R."/>
            <person name="Spring S."/>
            <person name="Goker M."/>
            <person name="Sikorski J."/>
            <person name="Woyke T."/>
            <person name="Bristow J."/>
            <person name="Eisen J.A."/>
            <person name="Markowitz V."/>
            <person name="Hugenholtz P."/>
            <person name="Kyrpides N.C."/>
            <person name="Klenk H.P."/>
        </authorList>
    </citation>
    <scope>NUCLEOTIDE SEQUENCE [LARGE SCALE GENOMIC DNA]</scope>
    <source>
        <strain evidence="3">ATCC 33891 / DSM 2032 / 1pr3</strain>
    </source>
</reference>
<sequence length="249" mass="26874">MRCPKCGYISFDHLESCKKCKKFFGPLATELNGTIHDAIAPSFLNFSTGPSSPSSPPVVQSLEIAGDGQEKEPQQPLREGIDTEFILGDEPIVPQQQDIFLTDTRQELTVDLDDFEEVSPVAEYTLDLDKESKDIEDALPTLDFGDLDISDLAPPAKRPAEAAPDEEALVLTTETVAASSAPPVSPQDDLPRKSSGLEDLHFNGLDLEAPAKIVSGSAAGKRYLPSVKTGTALDNFDIDLGDLFGEKKK</sequence>
<accession>A0A7U4DQH5</accession>
<dbReference type="AlphaFoldDB" id="A0A7U4DQH5"/>
<feature type="compositionally biased region" description="Basic and acidic residues" evidence="1">
    <location>
        <begin position="189"/>
        <end position="198"/>
    </location>
</feature>
<keyword evidence="3" id="KW-1185">Reference proteome</keyword>
<gene>
    <name evidence="2" type="ordered locus">Despr_2999</name>
</gene>
<dbReference type="KEGG" id="dpr:Despr_2999"/>
<dbReference type="Proteomes" id="UP000006365">
    <property type="component" value="Chromosome"/>
</dbReference>
<dbReference type="EMBL" id="CP002364">
    <property type="protein sequence ID" value="ADW19132.1"/>
    <property type="molecule type" value="Genomic_DNA"/>
</dbReference>
<organism evidence="2 3">
    <name type="scientific">Desulfobulbus propionicus (strain ATCC 33891 / DSM 2032 / VKM B-1956 / 1pr3)</name>
    <dbReference type="NCBI Taxonomy" id="577650"/>
    <lineage>
        <taxon>Bacteria</taxon>
        <taxon>Pseudomonadati</taxon>
        <taxon>Thermodesulfobacteriota</taxon>
        <taxon>Desulfobulbia</taxon>
        <taxon>Desulfobulbales</taxon>
        <taxon>Desulfobulbaceae</taxon>
        <taxon>Desulfobulbus</taxon>
    </lineage>
</organism>
<evidence type="ECO:0000313" key="3">
    <source>
        <dbReference type="Proteomes" id="UP000006365"/>
    </source>
</evidence>
<evidence type="ECO:0000313" key="2">
    <source>
        <dbReference type="EMBL" id="ADW19132.1"/>
    </source>
</evidence>
<evidence type="ECO:0000256" key="1">
    <source>
        <dbReference type="SAM" id="MobiDB-lite"/>
    </source>
</evidence>
<proteinExistence type="predicted"/>
<protein>
    <submittedName>
        <fullName evidence="2">Uncharacterized protein</fullName>
    </submittedName>
</protein>